<organism evidence="1 2">
    <name type="scientific">Photobacterium kishitanii</name>
    <dbReference type="NCBI Taxonomy" id="318456"/>
    <lineage>
        <taxon>Bacteria</taxon>
        <taxon>Pseudomonadati</taxon>
        <taxon>Pseudomonadota</taxon>
        <taxon>Gammaproteobacteria</taxon>
        <taxon>Vibrionales</taxon>
        <taxon>Vibrionaceae</taxon>
        <taxon>Photobacterium</taxon>
    </lineage>
</organism>
<dbReference type="AlphaFoldDB" id="A0A2T3KLG9"/>
<evidence type="ECO:0000313" key="2">
    <source>
        <dbReference type="Proteomes" id="UP000241426"/>
    </source>
</evidence>
<accession>A0A2T3KLG9</accession>
<proteinExistence type="predicted"/>
<dbReference type="RefSeq" id="WP_107289133.1">
    <property type="nucleotide sequence ID" value="NZ_PYNF01000003.1"/>
</dbReference>
<reference evidence="1 2" key="1">
    <citation type="submission" date="2018-01" db="EMBL/GenBank/DDBJ databases">
        <title>Whole genome sequencing of Histamine producing bacteria.</title>
        <authorList>
            <person name="Butler K."/>
        </authorList>
    </citation>
    <scope>NUCLEOTIDE SEQUENCE [LARGE SCALE GENOMIC DNA]</scope>
    <source>
        <strain evidence="1 2">FS-7.2</strain>
    </source>
</reference>
<sequence length="118" mass="13557">MNLNAEQISQLKSVLATKKGVLKLNLGYVPLSLIKLFDNEEISTFHIGRDFPACFHTVLDILELELVETGCTLEAHLKMMSNNYVVRLKKESPCTFFELLDHCEIIESQEVARYRLKK</sequence>
<dbReference type="EMBL" id="PYNF01000003">
    <property type="protein sequence ID" value="PSV00503.1"/>
    <property type="molecule type" value="Genomic_DNA"/>
</dbReference>
<dbReference type="Proteomes" id="UP000241426">
    <property type="component" value="Unassembled WGS sequence"/>
</dbReference>
<gene>
    <name evidence="1" type="ORF">C9J27_05045</name>
</gene>
<evidence type="ECO:0000313" key="1">
    <source>
        <dbReference type="EMBL" id="PSV00503.1"/>
    </source>
</evidence>
<protein>
    <submittedName>
        <fullName evidence="1">Uncharacterized protein</fullName>
    </submittedName>
</protein>
<comment type="caution">
    <text evidence="1">The sequence shown here is derived from an EMBL/GenBank/DDBJ whole genome shotgun (WGS) entry which is preliminary data.</text>
</comment>
<name>A0A2T3KLG9_9GAMM</name>